<evidence type="ECO:0000256" key="4">
    <source>
        <dbReference type="ARBA" id="ARBA00023136"/>
    </source>
</evidence>
<keyword evidence="2 5" id="KW-0812">Transmembrane</keyword>
<dbReference type="Proteomes" id="UP000828390">
    <property type="component" value="Unassembled WGS sequence"/>
</dbReference>
<dbReference type="Gene3D" id="1.10.1450.10">
    <property type="entry name" value="Tetraspanin"/>
    <property type="match status" value="1"/>
</dbReference>
<dbReference type="SUPFAM" id="SSF48652">
    <property type="entry name" value="Tetraspanin"/>
    <property type="match status" value="1"/>
</dbReference>
<feature type="transmembrane region" description="Helical" evidence="5">
    <location>
        <begin position="12"/>
        <end position="33"/>
    </location>
</feature>
<keyword evidence="4 5" id="KW-0472">Membrane</keyword>
<comment type="caution">
    <text evidence="6">The sequence shown here is derived from an EMBL/GenBank/DDBJ whole genome shotgun (WGS) entry which is preliminary data.</text>
</comment>
<proteinExistence type="predicted"/>
<dbReference type="AlphaFoldDB" id="A0A9D4BLD3"/>
<evidence type="ECO:0000256" key="1">
    <source>
        <dbReference type="ARBA" id="ARBA00004141"/>
    </source>
</evidence>
<dbReference type="OrthoDB" id="6134317at2759"/>
<dbReference type="PANTHER" id="PTHR19282:SF551">
    <property type="entry name" value="RE08073P-RELATED"/>
    <property type="match status" value="1"/>
</dbReference>
<comment type="subcellular location">
    <subcellularLocation>
        <location evidence="1">Membrane</location>
        <topology evidence="1">Multi-pass membrane protein</topology>
    </subcellularLocation>
</comment>
<sequence length="291" mass="31103">MGSITSCGTTLIVLINTLFGLIGLVCLAGGVVVKFKADLIDKATEPIMGLVKGQLKIPEQLGVDIENFKISEFIGGAATAFILIGSFLLGIVIWAYCGTCCKSQWMLVIYAAMLSAIILGEVAFVVIVTNKRSMIDDGIKSSLKESISDFYEGDKSMSALSLGWNALMALLKCCGVDGATDFRNTSNWEHMLNVSEGQGQVTCRLEAPVLCCADPSGFKTIPNTNNRPAGQIAECPGCDYNQGCYDSIWDLIYQHQKIAIGALAGIGAFQLILLILTICIIKDLSPNKVGP</sequence>
<dbReference type="GO" id="GO:0005886">
    <property type="term" value="C:plasma membrane"/>
    <property type="evidence" value="ECO:0007669"/>
    <property type="project" value="TreeGrafter"/>
</dbReference>
<feature type="transmembrane region" description="Helical" evidence="5">
    <location>
        <begin position="258"/>
        <end position="281"/>
    </location>
</feature>
<keyword evidence="3 5" id="KW-1133">Transmembrane helix</keyword>
<feature type="transmembrane region" description="Helical" evidence="5">
    <location>
        <begin position="108"/>
        <end position="128"/>
    </location>
</feature>
<dbReference type="InterPro" id="IPR018499">
    <property type="entry name" value="Tetraspanin/Peripherin"/>
</dbReference>
<dbReference type="Pfam" id="PF00335">
    <property type="entry name" value="Tetraspanin"/>
    <property type="match status" value="1"/>
</dbReference>
<evidence type="ECO:0000256" key="3">
    <source>
        <dbReference type="ARBA" id="ARBA00022989"/>
    </source>
</evidence>
<organism evidence="6 7">
    <name type="scientific">Dreissena polymorpha</name>
    <name type="common">Zebra mussel</name>
    <name type="synonym">Mytilus polymorpha</name>
    <dbReference type="NCBI Taxonomy" id="45954"/>
    <lineage>
        <taxon>Eukaryota</taxon>
        <taxon>Metazoa</taxon>
        <taxon>Spiralia</taxon>
        <taxon>Lophotrochozoa</taxon>
        <taxon>Mollusca</taxon>
        <taxon>Bivalvia</taxon>
        <taxon>Autobranchia</taxon>
        <taxon>Heteroconchia</taxon>
        <taxon>Euheterodonta</taxon>
        <taxon>Imparidentia</taxon>
        <taxon>Neoheterodontei</taxon>
        <taxon>Myida</taxon>
        <taxon>Dreissenoidea</taxon>
        <taxon>Dreissenidae</taxon>
        <taxon>Dreissena</taxon>
    </lineage>
</organism>
<evidence type="ECO:0000256" key="2">
    <source>
        <dbReference type="ARBA" id="ARBA00022692"/>
    </source>
</evidence>
<evidence type="ECO:0000256" key="5">
    <source>
        <dbReference type="SAM" id="Phobius"/>
    </source>
</evidence>
<gene>
    <name evidence="6" type="ORF">DPMN_075253</name>
</gene>
<dbReference type="CDD" id="cd03156">
    <property type="entry name" value="uroplakin_I_like_LEL"/>
    <property type="match status" value="1"/>
</dbReference>
<dbReference type="EMBL" id="JAIWYP010000015">
    <property type="protein sequence ID" value="KAH3700279.1"/>
    <property type="molecule type" value="Genomic_DNA"/>
</dbReference>
<name>A0A9D4BLD3_DREPO</name>
<reference evidence="6" key="1">
    <citation type="journal article" date="2019" name="bioRxiv">
        <title>The Genome of the Zebra Mussel, Dreissena polymorpha: A Resource for Invasive Species Research.</title>
        <authorList>
            <person name="McCartney M.A."/>
            <person name="Auch B."/>
            <person name="Kono T."/>
            <person name="Mallez S."/>
            <person name="Zhang Y."/>
            <person name="Obille A."/>
            <person name="Becker A."/>
            <person name="Abrahante J.E."/>
            <person name="Garbe J."/>
            <person name="Badalamenti J.P."/>
            <person name="Herman A."/>
            <person name="Mangelson H."/>
            <person name="Liachko I."/>
            <person name="Sullivan S."/>
            <person name="Sone E.D."/>
            <person name="Koren S."/>
            <person name="Silverstein K.A.T."/>
            <person name="Beckman K.B."/>
            <person name="Gohl D.M."/>
        </authorList>
    </citation>
    <scope>NUCLEOTIDE SEQUENCE</scope>
    <source>
        <strain evidence="6">Duluth1</strain>
        <tissue evidence="6">Whole animal</tissue>
    </source>
</reference>
<evidence type="ECO:0000313" key="6">
    <source>
        <dbReference type="EMBL" id="KAH3700279.1"/>
    </source>
</evidence>
<dbReference type="PANTHER" id="PTHR19282">
    <property type="entry name" value="TETRASPANIN"/>
    <property type="match status" value="1"/>
</dbReference>
<reference evidence="6" key="2">
    <citation type="submission" date="2020-11" db="EMBL/GenBank/DDBJ databases">
        <authorList>
            <person name="McCartney M.A."/>
            <person name="Auch B."/>
            <person name="Kono T."/>
            <person name="Mallez S."/>
            <person name="Becker A."/>
            <person name="Gohl D.M."/>
            <person name="Silverstein K.A.T."/>
            <person name="Koren S."/>
            <person name="Bechman K.B."/>
            <person name="Herman A."/>
            <person name="Abrahante J.E."/>
            <person name="Garbe J."/>
        </authorList>
    </citation>
    <scope>NUCLEOTIDE SEQUENCE</scope>
    <source>
        <strain evidence="6">Duluth1</strain>
        <tissue evidence="6">Whole animal</tissue>
    </source>
</reference>
<keyword evidence="7" id="KW-1185">Reference proteome</keyword>
<accession>A0A9D4BLD3</accession>
<evidence type="ECO:0000313" key="7">
    <source>
        <dbReference type="Proteomes" id="UP000828390"/>
    </source>
</evidence>
<evidence type="ECO:0008006" key="8">
    <source>
        <dbReference type="Google" id="ProtNLM"/>
    </source>
</evidence>
<dbReference type="InterPro" id="IPR008952">
    <property type="entry name" value="Tetraspanin_EC2_sf"/>
</dbReference>
<protein>
    <recommendedName>
        <fullName evidence="8">Tetraspanin</fullName>
    </recommendedName>
</protein>
<feature type="transmembrane region" description="Helical" evidence="5">
    <location>
        <begin position="73"/>
        <end position="96"/>
    </location>
</feature>